<evidence type="ECO:0000313" key="12">
    <source>
        <dbReference type="EMBL" id="MBD2699922.1"/>
    </source>
</evidence>
<evidence type="ECO:0000259" key="11">
    <source>
        <dbReference type="Pfam" id="PF00171"/>
    </source>
</evidence>
<evidence type="ECO:0000256" key="8">
    <source>
        <dbReference type="ARBA" id="ARBA00048142"/>
    </source>
</evidence>
<dbReference type="GO" id="GO:0003842">
    <property type="term" value="F:L-glutamate gamma-semialdehyde dehydrogenase activity"/>
    <property type="evidence" value="ECO:0007669"/>
    <property type="project" value="UniProtKB-EC"/>
</dbReference>
<dbReference type="InterPro" id="IPR029510">
    <property type="entry name" value="Ald_DH_CS_GLU"/>
</dbReference>
<dbReference type="EC" id="1.2.1.88" evidence="3"/>
<evidence type="ECO:0000256" key="6">
    <source>
        <dbReference type="ARBA" id="ARBA00023062"/>
    </source>
</evidence>
<dbReference type="InterPro" id="IPR050485">
    <property type="entry name" value="Proline_metab_enzyme"/>
</dbReference>
<dbReference type="CDD" id="cd07123">
    <property type="entry name" value="ALDH_F4-17_P5CDH"/>
    <property type="match status" value="1"/>
</dbReference>
<evidence type="ECO:0000313" key="13">
    <source>
        <dbReference type="Proteomes" id="UP000598820"/>
    </source>
</evidence>
<dbReference type="InterPro" id="IPR016162">
    <property type="entry name" value="Ald_DH_N"/>
</dbReference>
<dbReference type="Proteomes" id="UP000598820">
    <property type="component" value="Unassembled WGS sequence"/>
</dbReference>
<dbReference type="FunFam" id="3.40.605.10:FF:000006">
    <property type="entry name" value="1-pyrroline-5-carboxylate dehydrogenase"/>
    <property type="match status" value="1"/>
</dbReference>
<comment type="catalytic activity">
    <reaction evidence="8">
        <text>L-glutamate 5-semialdehyde + NAD(+) + H2O = L-glutamate + NADH + 2 H(+)</text>
        <dbReference type="Rhea" id="RHEA:30235"/>
        <dbReference type="ChEBI" id="CHEBI:15377"/>
        <dbReference type="ChEBI" id="CHEBI:15378"/>
        <dbReference type="ChEBI" id="CHEBI:29985"/>
        <dbReference type="ChEBI" id="CHEBI:57540"/>
        <dbReference type="ChEBI" id="CHEBI:57945"/>
        <dbReference type="ChEBI" id="CHEBI:58066"/>
        <dbReference type="EC" id="1.2.1.88"/>
    </reaction>
</comment>
<keyword evidence="5" id="KW-0520">NAD</keyword>
<evidence type="ECO:0000256" key="2">
    <source>
        <dbReference type="ARBA" id="ARBA00009986"/>
    </source>
</evidence>
<proteinExistence type="inferred from homology"/>
<evidence type="ECO:0000256" key="1">
    <source>
        <dbReference type="ARBA" id="ARBA00004786"/>
    </source>
</evidence>
<dbReference type="InterPro" id="IPR016163">
    <property type="entry name" value="Ald_DH_C"/>
</dbReference>
<dbReference type="Gene3D" id="3.40.309.10">
    <property type="entry name" value="Aldehyde Dehydrogenase, Chain A, domain 2"/>
    <property type="match status" value="1"/>
</dbReference>
<keyword evidence="13" id="KW-1185">Reference proteome</keyword>
<name>A0A926XTN7_9BACT</name>
<dbReference type="InterPro" id="IPR015590">
    <property type="entry name" value="Aldehyde_DH_dom"/>
</dbReference>
<evidence type="ECO:0000256" key="4">
    <source>
        <dbReference type="ARBA" id="ARBA00023002"/>
    </source>
</evidence>
<feature type="domain" description="Aldehyde dehydrogenase" evidence="11">
    <location>
        <begin position="56"/>
        <end position="513"/>
    </location>
</feature>
<comment type="similarity">
    <text evidence="2 10">Belongs to the aldehyde dehydrogenase family.</text>
</comment>
<dbReference type="GO" id="GO:0009898">
    <property type="term" value="C:cytoplasmic side of plasma membrane"/>
    <property type="evidence" value="ECO:0007669"/>
    <property type="project" value="TreeGrafter"/>
</dbReference>
<dbReference type="Pfam" id="PF00171">
    <property type="entry name" value="Aldedh"/>
    <property type="match status" value="1"/>
</dbReference>
<accession>A0A926XTN7</accession>
<dbReference type="FunFam" id="3.40.309.10:FF:000005">
    <property type="entry name" value="1-pyrroline-5-carboxylate dehydrogenase 1"/>
    <property type="match status" value="1"/>
</dbReference>
<keyword evidence="6" id="KW-0642">Proline metabolism</keyword>
<feature type="active site" evidence="9">
    <location>
        <position position="293"/>
    </location>
</feature>
<dbReference type="PROSITE" id="PS00070">
    <property type="entry name" value="ALDEHYDE_DEHYDR_CYS"/>
    <property type="match status" value="1"/>
</dbReference>
<dbReference type="RefSeq" id="WP_190885788.1">
    <property type="nucleotide sequence ID" value="NZ_JACWZY010000003.1"/>
</dbReference>
<dbReference type="NCBIfam" id="TIGR01236">
    <property type="entry name" value="D1pyr5carbox1"/>
    <property type="match status" value="1"/>
</dbReference>
<dbReference type="PROSITE" id="PS00687">
    <property type="entry name" value="ALDEHYDE_DEHYDR_GLU"/>
    <property type="match status" value="1"/>
</dbReference>
<comment type="caution">
    <text evidence="12">The sequence shown here is derived from an EMBL/GenBank/DDBJ whole genome shotgun (WGS) entry which is preliminary data.</text>
</comment>
<evidence type="ECO:0000256" key="9">
    <source>
        <dbReference type="PROSITE-ProRule" id="PRU10007"/>
    </source>
</evidence>
<evidence type="ECO:0000256" key="7">
    <source>
        <dbReference type="ARBA" id="ARBA00032259"/>
    </source>
</evidence>
<evidence type="ECO:0000256" key="5">
    <source>
        <dbReference type="ARBA" id="ARBA00023027"/>
    </source>
</evidence>
<reference evidence="12" key="1">
    <citation type="submission" date="2020-09" db="EMBL/GenBank/DDBJ databases">
        <authorList>
            <person name="Kim M.K."/>
        </authorList>
    </citation>
    <scope>NUCLEOTIDE SEQUENCE</scope>
    <source>
        <strain evidence="12">BT702</strain>
    </source>
</reference>
<dbReference type="PANTHER" id="PTHR42862:SF1">
    <property type="entry name" value="DELTA-1-PYRROLINE-5-CARBOXYLATE DEHYDROGENASE 2, ISOFORM A-RELATED"/>
    <property type="match status" value="1"/>
</dbReference>
<dbReference type="GO" id="GO:0010133">
    <property type="term" value="P:L-proline catabolic process to L-glutamate"/>
    <property type="evidence" value="ECO:0007669"/>
    <property type="project" value="InterPro"/>
</dbReference>
<dbReference type="PANTHER" id="PTHR42862">
    <property type="entry name" value="DELTA-1-PYRROLINE-5-CARBOXYLATE DEHYDROGENASE 1, ISOFORM A-RELATED"/>
    <property type="match status" value="1"/>
</dbReference>
<evidence type="ECO:0000256" key="10">
    <source>
        <dbReference type="RuleBase" id="RU003345"/>
    </source>
</evidence>
<comment type="pathway">
    <text evidence="1">Amino-acid degradation; L-proline degradation into L-glutamate; L-glutamate from L-proline: step 2/2.</text>
</comment>
<dbReference type="SUPFAM" id="SSF53720">
    <property type="entry name" value="ALDH-like"/>
    <property type="match status" value="1"/>
</dbReference>
<dbReference type="InterPro" id="IPR016161">
    <property type="entry name" value="Ald_DH/histidinol_DH"/>
</dbReference>
<sequence length="546" mass="60426">MSFGIFNVPTPVNEPVKEYRPDSPEREALKKALAEFRAQETDIPMYIGGQEIRTDKKVRVAPPHDHQHTLGYFYEGEAEHVKAAIEAALSAKENWANLPWENRASIFLKAADLIAGPYRARINAATMLGQSKNAYQAEIDSACELIDFLRFNVLYADEIYRQQPNSSPGVWNRLEYRPLEGFVFALTPFNFTAIAGNLPTSAALMGNTVVWKPAYTQVLSAKVIMDVLQEAGLPDGVINLIYVDGPVAGDVIFNNPDFAGIHFTGSTGVFQQIWGTIGANIHKYKSYPRIVGETGGKDFVLVHESAEVDEVAVGLVRGAFEFQGQKCSAASRAYVPSNLWPAVEAKIKQFLDELKMGGTEDFTNFINAVIDERAFKKIAAYIEEAKNSNEVKIIAGGNHDSSKGYFIEPTVLLVDRPDYRTMCEEIFGPVLSIYVYKAEEFTDIIKTVNTTSPYALTGSIFAKDRYVVEQVTKQLQNAAGNFYINDKPTGAVVGQQPFGGARASGTNDKAGSALNLYRWVSARTIKETFVPPKHYSYPFLEAEKNS</sequence>
<protein>
    <recommendedName>
        <fullName evidence="7">L-glutamate gamma-semialdehyde dehydrogenase</fullName>
        <ecNumber evidence="3">1.2.1.88</ecNumber>
    </recommendedName>
    <alternativeName>
        <fullName evidence="7">L-glutamate gamma-semialdehyde dehydrogenase</fullName>
    </alternativeName>
</protein>
<dbReference type="GO" id="GO:0004657">
    <property type="term" value="F:proline dehydrogenase activity"/>
    <property type="evidence" value="ECO:0007669"/>
    <property type="project" value="UniProtKB-ARBA"/>
</dbReference>
<dbReference type="Gene3D" id="3.40.605.10">
    <property type="entry name" value="Aldehyde Dehydrogenase, Chain A, domain 1"/>
    <property type="match status" value="1"/>
</dbReference>
<dbReference type="AlphaFoldDB" id="A0A926XTN7"/>
<organism evidence="12 13">
    <name type="scientific">Spirosoma profusum</name>
    <dbReference type="NCBI Taxonomy" id="2771354"/>
    <lineage>
        <taxon>Bacteria</taxon>
        <taxon>Pseudomonadati</taxon>
        <taxon>Bacteroidota</taxon>
        <taxon>Cytophagia</taxon>
        <taxon>Cytophagales</taxon>
        <taxon>Cytophagaceae</taxon>
        <taxon>Spirosoma</taxon>
    </lineage>
</organism>
<keyword evidence="4 10" id="KW-0560">Oxidoreductase</keyword>
<gene>
    <name evidence="12" type="primary">pruA</name>
    <name evidence="12" type="ORF">IC229_04705</name>
</gene>
<dbReference type="EMBL" id="JACWZY010000003">
    <property type="protein sequence ID" value="MBD2699922.1"/>
    <property type="molecule type" value="Genomic_DNA"/>
</dbReference>
<evidence type="ECO:0000256" key="3">
    <source>
        <dbReference type="ARBA" id="ARBA00012884"/>
    </source>
</evidence>
<dbReference type="InterPro" id="IPR016160">
    <property type="entry name" value="Ald_DH_CS_CYS"/>
</dbReference>
<dbReference type="InterPro" id="IPR005931">
    <property type="entry name" value="P5CDH/ALDH4A1"/>
</dbReference>